<gene>
    <name evidence="1" type="ORF">EUGRSUZ_G00439</name>
</gene>
<dbReference type="AlphaFoldDB" id="A0A059B9P6"/>
<proteinExistence type="predicted"/>
<sequence>MDFYGFFFFFFFFFFSLRKLSKFVALIKAALVTWEGAYPLTSSHFDRVIRIVIPTKTCKSVCMISYNINISCVKFPINI</sequence>
<name>A0A059B9P6_EUCGR</name>
<protein>
    <submittedName>
        <fullName evidence="1">Uncharacterized protein</fullName>
    </submittedName>
</protein>
<organism evidence="1">
    <name type="scientific">Eucalyptus grandis</name>
    <name type="common">Flooded gum</name>
    <dbReference type="NCBI Taxonomy" id="71139"/>
    <lineage>
        <taxon>Eukaryota</taxon>
        <taxon>Viridiplantae</taxon>
        <taxon>Streptophyta</taxon>
        <taxon>Embryophyta</taxon>
        <taxon>Tracheophyta</taxon>
        <taxon>Spermatophyta</taxon>
        <taxon>Magnoliopsida</taxon>
        <taxon>eudicotyledons</taxon>
        <taxon>Gunneridae</taxon>
        <taxon>Pentapetalae</taxon>
        <taxon>rosids</taxon>
        <taxon>malvids</taxon>
        <taxon>Myrtales</taxon>
        <taxon>Myrtaceae</taxon>
        <taxon>Myrtoideae</taxon>
        <taxon>Eucalypteae</taxon>
        <taxon>Eucalyptus</taxon>
    </lineage>
</organism>
<dbReference type="Gramene" id="KCW62843">
    <property type="protein sequence ID" value="KCW62843"/>
    <property type="gene ID" value="EUGRSUZ_G00439"/>
</dbReference>
<evidence type="ECO:0000313" key="1">
    <source>
        <dbReference type="EMBL" id="KCW62843.1"/>
    </source>
</evidence>
<dbReference type="EMBL" id="KK198759">
    <property type="protein sequence ID" value="KCW62843.1"/>
    <property type="molecule type" value="Genomic_DNA"/>
</dbReference>
<dbReference type="InParanoid" id="A0A059B9P6"/>
<accession>A0A059B9P6</accession>
<reference evidence="1" key="1">
    <citation type="submission" date="2013-07" db="EMBL/GenBank/DDBJ databases">
        <title>The genome of Eucalyptus grandis.</title>
        <authorList>
            <person name="Schmutz J."/>
            <person name="Hayes R."/>
            <person name="Myburg A."/>
            <person name="Tuskan G."/>
            <person name="Grattapaglia D."/>
            <person name="Rokhsar D.S."/>
        </authorList>
    </citation>
    <scope>NUCLEOTIDE SEQUENCE</scope>
    <source>
        <tissue evidence="1">Leaf extractions</tissue>
    </source>
</reference>